<dbReference type="Proteomes" id="UP000691718">
    <property type="component" value="Unassembled WGS sequence"/>
</dbReference>
<protein>
    <submittedName>
        <fullName evidence="1">(apollo) hypothetical protein</fullName>
    </submittedName>
</protein>
<organism evidence="1 2">
    <name type="scientific">Parnassius apollo</name>
    <name type="common">Apollo butterfly</name>
    <name type="synonym">Papilio apollo</name>
    <dbReference type="NCBI Taxonomy" id="110799"/>
    <lineage>
        <taxon>Eukaryota</taxon>
        <taxon>Metazoa</taxon>
        <taxon>Ecdysozoa</taxon>
        <taxon>Arthropoda</taxon>
        <taxon>Hexapoda</taxon>
        <taxon>Insecta</taxon>
        <taxon>Pterygota</taxon>
        <taxon>Neoptera</taxon>
        <taxon>Endopterygota</taxon>
        <taxon>Lepidoptera</taxon>
        <taxon>Glossata</taxon>
        <taxon>Ditrysia</taxon>
        <taxon>Papilionoidea</taxon>
        <taxon>Papilionidae</taxon>
        <taxon>Parnassiinae</taxon>
        <taxon>Parnassini</taxon>
        <taxon>Parnassius</taxon>
        <taxon>Parnassius</taxon>
    </lineage>
</organism>
<reference evidence="1" key="1">
    <citation type="submission" date="2021-04" db="EMBL/GenBank/DDBJ databases">
        <authorList>
            <person name="Tunstrom K."/>
        </authorList>
    </citation>
    <scope>NUCLEOTIDE SEQUENCE</scope>
</reference>
<dbReference type="AlphaFoldDB" id="A0A8S3XN21"/>
<proteinExistence type="predicted"/>
<sequence length="94" mass="10392">MIKINQALADAIGGSPVAVETVNPPAQLVKYVRKYDSGDWHDRLSDYKSLGCSDFFDDSDGLREDGLVDNDNRHGFDSFTKHMNGVGWLGKGME</sequence>
<evidence type="ECO:0000313" key="1">
    <source>
        <dbReference type="EMBL" id="CAG5029659.1"/>
    </source>
</evidence>
<name>A0A8S3XN21_PARAO</name>
<accession>A0A8S3XN21</accession>
<gene>
    <name evidence="1" type="ORF">PAPOLLO_LOCUS19289</name>
</gene>
<keyword evidence="2" id="KW-1185">Reference proteome</keyword>
<evidence type="ECO:0000313" key="2">
    <source>
        <dbReference type="Proteomes" id="UP000691718"/>
    </source>
</evidence>
<dbReference type="EMBL" id="CAJQZP010001207">
    <property type="protein sequence ID" value="CAG5029659.1"/>
    <property type="molecule type" value="Genomic_DNA"/>
</dbReference>
<comment type="caution">
    <text evidence="1">The sequence shown here is derived from an EMBL/GenBank/DDBJ whole genome shotgun (WGS) entry which is preliminary data.</text>
</comment>